<comment type="caution">
    <text evidence="1">The sequence shown here is derived from an EMBL/GenBank/DDBJ whole genome shotgun (WGS) entry which is preliminary data.</text>
</comment>
<evidence type="ECO:0000313" key="2">
    <source>
        <dbReference type="Proteomes" id="UP001479436"/>
    </source>
</evidence>
<dbReference type="Proteomes" id="UP001479436">
    <property type="component" value="Unassembled WGS sequence"/>
</dbReference>
<evidence type="ECO:0000313" key="1">
    <source>
        <dbReference type="EMBL" id="KAK9761689.1"/>
    </source>
</evidence>
<dbReference type="InterPro" id="IPR027417">
    <property type="entry name" value="P-loop_NTPase"/>
</dbReference>
<dbReference type="InterPro" id="IPR052922">
    <property type="entry name" value="Cytidylate_Kinase-2"/>
</dbReference>
<evidence type="ECO:0008006" key="3">
    <source>
        <dbReference type="Google" id="ProtNLM"/>
    </source>
</evidence>
<dbReference type="EMBL" id="JASJQH010001264">
    <property type="protein sequence ID" value="KAK9761689.1"/>
    <property type="molecule type" value="Genomic_DNA"/>
</dbReference>
<keyword evidence="2" id="KW-1185">Reference proteome</keyword>
<sequence>MKIHIFGASGAGSTTQGNDLSKVLNIPYFDSDDYFWEVSDPPYMVKRERAKRLELLHEDLAKQESWIIGGSLVNWGEEWLTAFDFAVFLYVPPEVRLERLKKREYERYGDIIYTVPERIQMSQEFIDWSAGYDSGATGRSLIIHEMWMKELSCPVLAIREDLSVEERRALILKLVGK</sequence>
<accession>A0ABR2WJI9</accession>
<dbReference type="Pfam" id="PF13238">
    <property type="entry name" value="AAA_18"/>
    <property type="match status" value="1"/>
</dbReference>
<dbReference type="PANTHER" id="PTHR37816">
    <property type="entry name" value="YALI0E33011P"/>
    <property type="match status" value="1"/>
</dbReference>
<organism evidence="1 2">
    <name type="scientific">Basidiobolus ranarum</name>
    <dbReference type="NCBI Taxonomy" id="34480"/>
    <lineage>
        <taxon>Eukaryota</taxon>
        <taxon>Fungi</taxon>
        <taxon>Fungi incertae sedis</taxon>
        <taxon>Zoopagomycota</taxon>
        <taxon>Entomophthoromycotina</taxon>
        <taxon>Basidiobolomycetes</taxon>
        <taxon>Basidiobolales</taxon>
        <taxon>Basidiobolaceae</taxon>
        <taxon>Basidiobolus</taxon>
    </lineage>
</organism>
<dbReference type="SUPFAM" id="SSF52540">
    <property type="entry name" value="P-loop containing nucleoside triphosphate hydrolases"/>
    <property type="match status" value="1"/>
</dbReference>
<dbReference type="NCBIfam" id="NF004861">
    <property type="entry name" value="PRK06217.1"/>
    <property type="match status" value="1"/>
</dbReference>
<protein>
    <recommendedName>
        <fullName evidence="3">Adenylate kinase</fullName>
    </recommendedName>
</protein>
<dbReference type="PANTHER" id="PTHR37816:SF2">
    <property type="entry name" value="DNA TOPOLOGY MODULATION PROTEIN FLAR-RELATED PROTEIN"/>
    <property type="match status" value="1"/>
</dbReference>
<proteinExistence type="predicted"/>
<reference evidence="1 2" key="1">
    <citation type="submission" date="2023-04" db="EMBL/GenBank/DDBJ databases">
        <title>Genome of Basidiobolus ranarum AG-B5.</title>
        <authorList>
            <person name="Stajich J.E."/>
            <person name="Carter-House D."/>
            <person name="Gryganskyi A."/>
        </authorList>
    </citation>
    <scope>NUCLEOTIDE SEQUENCE [LARGE SCALE GENOMIC DNA]</scope>
    <source>
        <strain evidence="1 2">AG-B5</strain>
    </source>
</reference>
<name>A0ABR2WJI9_9FUNG</name>
<gene>
    <name evidence="1" type="ORF">K7432_013215</name>
</gene>
<dbReference type="Gene3D" id="3.40.50.300">
    <property type="entry name" value="P-loop containing nucleotide triphosphate hydrolases"/>
    <property type="match status" value="1"/>
</dbReference>